<evidence type="ECO:0008006" key="4">
    <source>
        <dbReference type="Google" id="ProtNLM"/>
    </source>
</evidence>
<evidence type="ECO:0000256" key="1">
    <source>
        <dbReference type="SAM" id="SignalP"/>
    </source>
</evidence>
<protein>
    <recommendedName>
        <fullName evidence="4">Secreted protein with PEP-CTERM sorting signal</fullName>
    </recommendedName>
</protein>
<dbReference type="OrthoDB" id="8549717at2"/>
<keyword evidence="1" id="KW-0732">Signal</keyword>
<reference evidence="3" key="1">
    <citation type="submission" date="2016-10" db="EMBL/GenBank/DDBJ databases">
        <authorList>
            <person name="Varghese N."/>
            <person name="Submissions S."/>
        </authorList>
    </citation>
    <scope>NUCLEOTIDE SEQUENCE [LARGE SCALE GENOMIC DNA]</scope>
    <source>
        <strain evidence="3">Nm76</strain>
    </source>
</reference>
<evidence type="ECO:0000313" key="2">
    <source>
        <dbReference type="EMBL" id="SEO92087.1"/>
    </source>
</evidence>
<feature type="signal peptide" evidence="1">
    <location>
        <begin position="1"/>
        <end position="24"/>
    </location>
</feature>
<dbReference type="EMBL" id="FODO01000026">
    <property type="protein sequence ID" value="SEO92087.1"/>
    <property type="molecule type" value="Genomic_DNA"/>
</dbReference>
<name>A0A1H8TMK5_9PROT</name>
<dbReference type="RefSeq" id="WP_090321584.1">
    <property type="nucleotide sequence ID" value="NZ_FNOE01000029.1"/>
</dbReference>
<organism evidence="2 3">
    <name type="scientific">Nitrosomonas oligotropha</name>
    <dbReference type="NCBI Taxonomy" id="42354"/>
    <lineage>
        <taxon>Bacteria</taxon>
        <taxon>Pseudomonadati</taxon>
        <taxon>Pseudomonadota</taxon>
        <taxon>Betaproteobacteria</taxon>
        <taxon>Nitrosomonadales</taxon>
        <taxon>Nitrosomonadaceae</taxon>
        <taxon>Nitrosomonas</taxon>
    </lineage>
</organism>
<proteinExistence type="predicted"/>
<gene>
    <name evidence="2" type="ORF">SAMN05216333_1267</name>
</gene>
<dbReference type="AlphaFoldDB" id="A0A1H8TMK5"/>
<sequence length="215" mass="21586">MKKYLPAKTIVALALMAGSQFALANTVVTLGDQDFADGATPAVGPFTTAGLGEPAPFGPFIGGDSDTGSNFSASWTFSYGAIADTILGGSLILGIYDHESAATGNQVASFTVNGVDLTSALNTLFESHGGASKEDNVYTLTLPSSTFAGLASGTVNVSLSLAGPGLGLFGETTFNGAGLDFSTLDIATAVPEPLTSTLLLLGVPAVLAAARRKMA</sequence>
<feature type="chain" id="PRO_5011720779" description="Secreted protein with PEP-CTERM sorting signal" evidence="1">
    <location>
        <begin position="25"/>
        <end position="215"/>
    </location>
</feature>
<accession>A0A1H8TMK5</accession>
<keyword evidence="3" id="KW-1185">Reference proteome</keyword>
<dbReference type="Proteomes" id="UP000198814">
    <property type="component" value="Unassembled WGS sequence"/>
</dbReference>
<evidence type="ECO:0000313" key="3">
    <source>
        <dbReference type="Proteomes" id="UP000198814"/>
    </source>
</evidence>
<dbReference type="STRING" id="42354.SAMN05216333_1267"/>